<dbReference type="SMART" id="SM00881">
    <property type="entry name" value="CoA_binding"/>
    <property type="match status" value="1"/>
</dbReference>
<evidence type="ECO:0000313" key="7">
    <source>
        <dbReference type="EMBL" id="RZN73122.1"/>
    </source>
</evidence>
<dbReference type="AlphaFoldDB" id="A0A520KYV3"/>
<evidence type="ECO:0000256" key="1">
    <source>
        <dbReference type="ARBA" id="ARBA00001619"/>
    </source>
</evidence>
<comment type="caution">
    <text evidence="7">The sequence shown here is derived from an EMBL/GenBank/DDBJ whole genome shotgun (WGS) entry which is preliminary data.</text>
</comment>
<dbReference type="Gene3D" id="3.40.50.261">
    <property type="entry name" value="Succinyl-CoA synthetase domains"/>
    <property type="match status" value="2"/>
</dbReference>
<dbReference type="InterPro" id="IPR036291">
    <property type="entry name" value="NAD(P)-bd_dom_sf"/>
</dbReference>
<keyword evidence="4" id="KW-0547">Nucleotide-binding</keyword>
<dbReference type="EC" id="6.2.1.13" evidence="2"/>
<keyword evidence="3" id="KW-0436">Ligase</keyword>
<dbReference type="SUPFAM" id="SSF52210">
    <property type="entry name" value="Succinyl-CoA synthetase domains"/>
    <property type="match status" value="2"/>
</dbReference>
<evidence type="ECO:0000313" key="8">
    <source>
        <dbReference type="Proteomes" id="UP000320766"/>
    </source>
</evidence>
<proteinExistence type="predicted"/>
<dbReference type="GO" id="GO:0005524">
    <property type="term" value="F:ATP binding"/>
    <property type="evidence" value="ECO:0007669"/>
    <property type="project" value="UniProtKB-KW"/>
</dbReference>
<dbReference type="Pfam" id="PF13607">
    <property type="entry name" value="Succ_CoA_lig"/>
    <property type="match status" value="1"/>
</dbReference>
<reference evidence="7 8" key="1">
    <citation type="journal article" date="2019" name="Nat. Microbiol.">
        <title>Wide diversity of methane and short-chain alkane metabolisms in uncultured archaea.</title>
        <authorList>
            <person name="Borrel G."/>
            <person name="Adam P.S."/>
            <person name="McKay L.J."/>
            <person name="Chen L.X."/>
            <person name="Sierra-Garcia I.N."/>
            <person name="Sieber C.M."/>
            <person name="Letourneur Q."/>
            <person name="Ghozlane A."/>
            <person name="Andersen G.L."/>
            <person name="Li W.J."/>
            <person name="Hallam S.J."/>
            <person name="Muyzer G."/>
            <person name="de Oliveira V.M."/>
            <person name="Inskeep W.P."/>
            <person name="Banfield J.F."/>
            <person name="Gribaldo S."/>
        </authorList>
    </citation>
    <scope>NUCLEOTIDE SEQUENCE [LARGE SCALE GENOMIC DNA]</scope>
    <source>
        <strain evidence="7">NM1b</strain>
    </source>
</reference>
<dbReference type="Pfam" id="PF13380">
    <property type="entry name" value="CoA_binding_2"/>
    <property type="match status" value="1"/>
</dbReference>
<dbReference type="GO" id="GO:0043758">
    <property type="term" value="F:acetate-CoA ligase (ADP-forming) activity"/>
    <property type="evidence" value="ECO:0007669"/>
    <property type="project" value="UniProtKB-EC"/>
</dbReference>
<feature type="domain" description="CoA-binding" evidence="6">
    <location>
        <begin position="22"/>
        <end position="117"/>
    </location>
</feature>
<evidence type="ECO:0000256" key="4">
    <source>
        <dbReference type="ARBA" id="ARBA00022741"/>
    </source>
</evidence>
<gene>
    <name evidence="7" type="ORF">EF807_01155</name>
</gene>
<dbReference type="SUPFAM" id="SSF51735">
    <property type="entry name" value="NAD(P)-binding Rossmann-fold domains"/>
    <property type="match status" value="1"/>
</dbReference>
<dbReference type="PANTHER" id="PTHR43334:SF2">
    <property type="entry name" value="ACETATE--COA LIGASE [ADP-FORMING]"/>
    <property type="match status" value="1"/>
</dbReference>
<dbReference type="Proteomes" id="UP000320766">
    <property type="component" value="Unassembled WGS sequence"/>
</dbReference>
<accession>A0A520KYV3</accession>
<protein>
    <recommendedName>
        <fullName evidence="2">acetate--CoA ligase (ADP-forming)</fullName>
        <ecNumber evidence="2">6.2.1.13</ecNumber>
    </recommendedName>
</protein>
<dbReference type="InterPro" id="IPR016102">
    <property type="entry name" value="Succinyl-CoA_synth-like"/>
</dbReference>
<sequence>MSSNGKEPTRTDQEKLKEFEPVFYPKTIAIVGASRNEQKMGSTYLNGLLAGGFEGKLFPVNPKTEEIVGVKAFPSVSSIPDPVDYVIITVPRDLVLDVLEDCAQKKVKVVQIFTAGFSETGEEEGKKLEEGIIKKAEKGKFRVIGPNCIGVFSPKNNMTFYGAGEPGFVAFISQSGGHVAKIILDGMTRELQFSKIVSFGNGCDLDDTDFLEYLAIDPETNIIGLYLEGTKDGKKLFQLIKETSKIKPVVVWKGGRTDTGAKAAASHTGSLAGSYTVWNDAVKQAGAVNVESFEELVDTLLAFQFLSKIENNNVALIGGFADGAGGASVAGSDACASAGLNLSPFSKEIDEKLNNLIPLEGSITVNPLDLSRLEGNLDVLSRIIGLIDSDPRTDIILINEDIDIISFFLSPSMPGRITDLLIESKKVCKKPMVVVSPPALLHDERAKEESKLSDAKIPVYPSIDRAAKSIMNVITYWRNGSQNL</sequence>
<dbReference type="InterPro" id="IPR003781">
    <property type="entry name" value="CoA-bd"/>
</dbReference>
<dbReference type="Gene3D" id="3.40.50.720">
    <property type="entry name" value="NAD(P)-binding Rossmann-like Domain"/>
    <property type="match status" value="1"/>
</dbReference>
<evidence type="ECO:0000259" key="6">
    <source>
        <dbReference type="SMART" id="SM00881"/>
    </source>
</evidence>
<evidence type="ECO:0000256" key="2">
    <source>
        <dbReference type="ARBA" id="ARBA00012957"/>
    </source>
</evidence>
<organism evidence="7 8">
    <name type="scientific">Candidatus Methanolliviera hydrocarbonicum</name>
    <dbReference type="NCBI Taxonomy" id="2491085"/>
    <lineage>
        <taxon>Archaea</taxon>
        <taxon>Methanobacteriati</taxon>
        <taxon>Methanobacteriota</taxon>
        <taxon>Candidatus Methanoliparia</taxon>
        <taxon>Candidatus Methanoliparales</taxon>
        <taxon>Candidatus Methanollivieraceae</taxon>
        <taxon>Candidatus Methanolliviera</taxon>
    </lineage>
</organism>
<comment type="catalytic activity">
    <reaction evidence="1">
        <text>acetate + ATP + CoA = acetyl-CoA + ADP + phosphate</text>
        <dbReference type="Rhea" id="RHEA:15081"/>
        <dbReference type="ChEBI" id="CHEBI:30089"/>
        <dbReference type="ChEBI" id="CHEBI:30616"/>
        <dbReference type="ChEBI" id="CHEBI:43474"/>
        <dbReference type="ChEBI" id="CHEBI:57287"/>
        <dbReference type="ChEBI" id="CHEBI:57288"/>
        <dbReference type="ChEBI" id="CHEBI:456216"/>
        <dbReference type="EC" id="6.2.1.13"/>
    </reaction>
</comment>
<name>A0A520KYV3_9EURY</name>
<evidence type="ECO:0000256" key="3">
    <source>
        <dbReference type="ARBA" id="ARBA00022598"/>
    </source>
</evidence>
<dbReference type="InterPro" id="IPR032875">
    <property type="entry name" value="Succ_CoA_lig_flav_dom"/>
</dbReference>
<dbReference type="PANTHER" id="PTHR43334">
    <property type="entry name" value="ACETATE--COA LIGASE [ADP-FORMING]"/>
    <property type="match status" value="1"/>
</dbReference>
<evidence type="ECO:0000256" key="5">
    <source>
        <dbReference type="ARBA" id="ARBA00022840"/>
    </source>
</evidence>
<dbReference type="InterPro" id="IPR051538">
    <property type="entry name" value="Acyl-CoA_Synth/Transferase"/>
</dbReference>
<keyword evidence="5" id="KW-0067">ATP-binding</keyword>
<dbReference type="EMBL" id="RXIL01000019">
    <property type="protein sequence ID" value="RZN73122.1"/>
    <property type="molecule type" value="Genomic_DNA"/>
</dbReference>